<reference evidence="1 2" key="1">
    <citation type="submission" date="2019-05" db="EMBL/GenBank/DDBJ databases">
        <title>Draft genome sequence of Actinomadura sp. 14C53.</title>
        <authorList>
            <person name="Saricaoglu S."/>
            <person name="Isik K."/>
        </authorList>
    </citation>
    <scope>NUCLEOTIDE SEQUENCE [LARGE SCALE GENOMIC DNA]</scope>
    <source>
        <strain evidence="1 2">14C53</strain>
    </source>
</reference>
<accession>A0A5C4JFK6</accession>
<organism evidence="1 2">
    <name type="scientific">Actinomadura soli</name>
    <dbReference type="NCBI Taxonomy" id="2508997"/>
    <lineage>
        <taxon>Bacteria</taxon>
        <taxon>Bacillati</taxon>
        <taxon>Actinomycetota</taxon>
        <taxon>Actinomycetes</taxon>
        <taxon>Streptosporangiales</taxon>
        <taxon>Thermomonosporaceae</taxon>
        <taxon>Actinomadura</taxon>
    </lineage>
</organism>
<keyword evidence="2" id="KW-1185">Reference proteome</keyword>
<evidence type="ECO:0000313" key="1">
    <source>
        <dbReference type="EMBL" id="TMR03387.1"/>
    </source>
</evidence>
<dbReference type="EMBL" id="VCKW01000041">
    <property type="protein sequence ID" value="TMR03387.1"/>
    <property type="molecule type" value="Genomic_DNA"/>
</dbReference>
<gene>
    <name evidence="1" type="ORF">ETD83_10790</name>
</gene>
<evidence type="ECO:0000313" key="2">
    <source>
        <dbReference type="Proteomes" id="UP000309174"/>
    </source>
</evidence>
<dbReference type="AlphaFoldDB" id="A0A5C4JFK6"/>
<proteinExistence type="predicted"/>
<name>A0A5C4JFK6_9ACTN</name>
<protein>
    <submittedName>
        <fullName evidence="1">Uncharacterized protein</fullName>
    </submittedName>
</protein>
<sequence length="68" mass="8185">MRVRAPYVHIFKGPKTSTRSWGVLKKGSKFWTDRRDRPYLRYHVRVKKGKDGWITSNPRKVRPCKPSW</sequence>
<comment type="caution">
    <text evidence="1">The sequence shown here is derived from an EMBL/GenBank/DDBJ whole genome shotgun (WGS) entry which is preliminary data.</text>
</comment>
<dbReference type="Proteomes" id="UP000309174">
    <property type="component" value="Unassembled WGS sequence"/>
</dbReference>